<sequence>MIINELTYQEIAVEANELEGGLDLSITGNYYKQELSAMQSGTTSGPLGTASFANAQHVKINSGGFSMIALGA</sequence>
<evidence type="ECO:0000313" key="2">
    <source>
        <dbReference type="Proteomes" id="UP000217895"/>
    </source>
</evidence>
<keyword evidence="2" id="KW-1185">Reference proteome</keyword>
<organism evidence="1 2">
    <name type="scientific">Leptolyngbya boryana NIES-2135</name>
    <dbReference type="NCBI Taxonomy" id="1973484"/>
    <lineage>
        <taxon>Bacteria</taxon>
        <taxon>Bacillati</taxon>
        <taxon>Cyanobacteriota</taxon>
        <taxon>Cyanophyceae</taxon>
        <taxon>Leptolyngbyales</taxon>
        <taxon>Leptolyngbyaceae</taxon>
        <taxon>Leptolyngbya group</taxon>
        <taxon>Leptolyngbya</taxon>
    </lineage>
</organism>
<gene>
    <name evidence="1" type="ORF">NIES2135_18550</name>
</gene>
<reference evidence="1 2" key="1">
    <citation type="submission" date="2017-06" db="EMBL/GenBank/DDBJ databases">
        <title>Genome sequencing of cyanobaciteial culture collection at National Institute for Environmental Studies (NIES).</title>
        <authorList>
            <person name="Hirose Y."/>
            <person name="Shimura Y."/>
            <person name="Fujisawa T."/>
            <person name="Nakamura Y."/>
            <person name="Kawachi M."/>
        </authorList>
    </citation>
    <scope>NUCLEOTIDE SEQUENCE [LARGE SCALE GENOMIC DNA]</scope>
    <source>
        <strain evidence="1 2">NIES-2135</strain>
    </source>
</reference>
<accession>A0A1Z4JE24</accession>
<protein>
    <submittedName>
        <fullName evidence="1">Uncharacterized protein</fullName>
    </submittedName>
</protein>
<proteinExistence type="predicted"/>
<name>A0A1Z4JE24_LEPBY</name>
<dbReference type="EMBL" id="AP018203">
    <property type="protein sequence ID" value="BAY55034.1"/>
    <property type="molecule type" value="Genomic_DNA"/>
</dbReference>
<dbReference type="AlphaFoldDB" id="A0A1Z4JE24"/>
<evidence type="ECO:0000313" key="1">
    <source>
        <dbReference type="EMBL" id="BAY55034.1"/>
    </source>
</evidence>
<dbReference type="Proteomes" id="UP000217895">
    <property type="component" value="Chromosome"/>
</dbReference>